<dbReference type="Proteomes" id="UP000257109">
    <property type="component" value="Unassembled WGS sequence"/>
</dbReference>
<gene>
    <name evidence="1" type="ORF">CR513_47827</name>
</gene>
<sequence>MENETSKKGSTLILGRPFLMTTRTKIDVHAGTLLMEFRDNLVQFNIFDAMRHPTEDHSLCSMDIIDEIVEEYNQFDSSKNNMTTLVEISNMLEGVGYVMGDVDATHLNGVLNRPNSDNHVCKKEDEPKYSISTRVQVAEITRPIISKGAINVRMDVAS</sequence>
<comment type="caution">
    <text evidence="1">The sequence shown here is derived from an EMBL/GenBank/DDBJ whole genome shotgun (WGS) entry which is preliminary data.</text>
</comment>
<organism evidence="1 2">
    <name type="scientific">Mucuna pruriens</name>
    <name type="common">Velvet bean</name>
    <name type="synonym">Dolichos pruriens</name>
    <dbReference type="NCBI Taxonomy" id="157652"/>
    <lineage>
        <taxon>Eukaryota</taxon>
        <taxon>Viridiplantae</taxon>
        <taxon>Streptophyta</taxon>
        <taxon>Embryophyta</taxon>
        <taxon>Tracheophyta</taxon>
        <taxon>Spermatophyta</taxon>
        <taxon>Magnoliopsida</taxon>
        <taxon>eudicotyledons</taxon>
        <taxon>Gunneridae</taxon>
        <taxon>Pentapetalae</taxon>
        <taxon>rosids</taxon>
        <taxon>fabids</taxon>
        <taxon>Fabales</taxon>
        <taxon>Fabaceae</taxon>
        <taxon>Papilionoideae</taxon>
        <taxon>50 kb inversion clade</taxon>
        <taxon>NPAAA clade</taxon>
        <taxon>indigoferoid/millettioid clade</taxon>
        <taxon>Phaseoleae</taxon>
        <taxon>Mucuna</taxon>
    </lineage>
</organism>
<feature type="non-terminal residue" evidence="1">
    <location>
        <position position="1"/>
    </location>
</feature>
<reference evidence="1" key="1">
    <citation type="submission" date="2018-05" db="EMBL/GenBank/DDBJ databases">
        <title>Draft genome of Mucuna pruriens seed.</title>
        <authorList>
            <person name="Nnadi N.E."/>
            <person name="Vos R."/>
            <person name="Hasami M.H."/>
            <person name="Devisetty U.K."/>
            <person name="Aguiy J.C."/>
        </authorList>
    </citation>
    <scope>NUCLEOTIDE SEQUENCE [LARGE SCALE GENOMIC DNA]</scope>
    <source>
        <strain evidence="1">JCA_2017</strain>
    </source>
</reference>
<protein>
    <submittedName>
        <fullName evidence="1">Uncharacterized protein</fullName>
    </submittedName>
</protein>
<evidence type="ECO:0000313" key="2">
    <source>
        <dbReference type="Proteomes" id="UP000257109"/>
    </source>
</evidence>
<accession>A0A371F332</accession>
<dbReference type="AlphaFoldDB" id="A0A371F332"/>
<dbReference type="OrthoDB" id="778454at2759"/>
<name>A0A371F332_MUCPR</name>
<evidence type="ECO:0000313" key="1">
    <source>
        <dbReference type="EMBL" id="RDX72654.1"/>
    </source>
</evidence>
<dbReference type="EMBL" id="QJKJ01010814">
    <property type="protein sequence ID" value="RDX72654.1"/>
    <property type="molecule type" value="Genomic_DNA"/>
</dbReference>
<proteinExistence type="predicted"/>
<keyword evidence="2" id="KW-1185">Reference proteome</keyword>